<feature type="compositionally biased region" description="Polar residues" evidence="1">
    <location>
        <begin position="14"/>
        <end position="29"/>
    </location>
</feature>
<feature type="region of interest" description="Disordered" evidence="1">
    <location>
        <begin position="177"/>
        <end position="197"/>
    </location>
</feature>
<comment type="caution">
    <text evidence="2">The sequence shown here is derived from an EMBL/GenBank/DDBJ whole genome shotgun (WGS) entry which is preliminary data.</text>
</comment>
<dbReference type="Proteomes" id="UP000886653">
    <property type="component" value="Unassembled WGS sequence"/>
</dbReference>
<feature type="compositionally biased region" description="Acidic residues" evidence="1">
    <location>
        <begin position="177"/>
        <end position="187"/>
    </location>
</feature>
<feature type="region of interest" description="Disordered" evidence="1">
    <location>
        <begin position="1"/>
        <end position="38"/>
    </location>
</feature>
<sequence>MSSPLPPSATSTSMNSKLQIKLFHSNSRSGRLKSTPAPLRLVTQTNRSEVQNAPLLSPFQEALALQSKNRKLTLPPPPTDDLSLGMKTKKVSVERPFHTDARSISTRSHSLMRRSKDVLFRHFTGRNVPPQSHPMDTRRATIDISVPSEPKSQKLVISHSVSGPLDTSFLNIEEDSEYFEEAEEGEEESRPSPTVSDIETAFASPSSMMFSDDHRSIDTPHTKPIQQNTSARFSCSSTSTYKSANSLFSTSLPDTPTTASTFFSSNFSNDRSTYSSNHNSYLNSSEALLSSLKTLYDHRPLVAYQSQHLLKSEVEQWELRVNQNKSMSLAKQNSKLSSSIDTIT</sequence>
<reference evidence="2" key="1">
    <citation type="submission" date="2013-11" db="EMBL/GenBank/DDBJ databases">
        <title>Genome sequence of the fusiform rust pathogen reveals effectors for host alternation and coevolution with pine.</title>
        <authorList>
            <consortium name="DOE Joint Genome Institute"/>
            <person name="Smith K."/>
            <person name="Pendleton A."/>
            <person name="Kubisiak T."/>
            <person name="Anderson C."/>
            <person name="Salamov A."/>
            <person name="Aerts A."/>
            <person name="Riley R."/>
            <person name="Clum A."/>
            <person name="Lindquist E."/>
            <person name="Ence D."/>
            <person name="Campbell M."/>
            <person name="Kronenberg Z."/>
            <person name="Feau N."/>
            <person name="Dhillon B."/>
            <person name="Hamelin R."/>
            <person name="Burleigh J."/>
            <person name="Smith J."/>
            <person name="Yandell M."/>
            <person name="Nelson C."/>
            <person name="Grigoriev I."/>
            <person name="Davis J."/>
        </authorList>
    </citation>
    <scope>NUCLEOTIDE SEQUENCE</scope>
    <source>
        <strain evidence="2">G11</strain>
    </source>
</reference>
<accession>A0A9P6TH90</accession>
<organism evidence="2 3">
    <name type="scientific">Cronartium quercuum f. sp. fusiforme G11</name>
    <dbReference type="NCBI Taxonomy" id="708437"/>
    <lineage>
        <taxon>Eukaryota</taxon>
        <taxon>Fungi</taxon>
        <taxon>Dikarya</taxon>
        <taxon>Basidiomycota</taxon>
        <taxon>Pucciniomycotina</taxon>
        <taxon>Pucciniomycetes</taxon>
        <taxon>Pucciniales</taxon>
        <taxon>Coleosporiaceae</taxon>
        <taxon>Cronartium</taxon>
    </lineage>
</organism>
<dbReference type="EMBL" id="MU167209">
    <property type="protein sequence ID" value="KAG0152242.1"/>
    <property type="molecule type" value="Genomic_DNA"/>
</dbReference>
<proteinExistence type="predicted"/>
<evidence type="ECO:0000256" key="1">
    <source>
        <dbReference type="SAM" id="MobiDB-lite"/>
    </source>
</evidence>
<evidence type="ECO:0000313" key="3">
    <source>
        <dbReference type="Proteomes" id="UP000886653"/>
    </source>
</evidence>
<protein>
    <submittedName>
        <fullName evidence="2">Uncharacterized protein</fullName>
    </submittedName>
</protein>
<gene>
    <name evidence="2" type="ORF">CROQUDRAFT_667538</name>
</gene>
<name>A0A9P6TH90_9BASI</name>
<evidence type="ECO:0000313" key="2">
    <source>
        <dbReference type="EMBL" id="KAG0152242.1"/>
    </source>
</evidence>
<keyword evidence="3" id="KW-1185">Reference proteome</keyword>
<dbReference type="AlphaFoldDB" id="A0A9P6TH90"/>